<sequence>MCEGEGGDQRRWEVGVASSREKVAFHGGEVRDPAELRQGCHRQSRSSILLLRHRWPRPRGRVGGAPSGGVRPRLR</sequence>
<evidence type="ECO:0000313" key="1">
    <source>
        <dbReference type="EMBL" id="JAD50947.1"/>
    </source>
</evidence>
<proteinExistence type="predicted"/>
<dbReference type="EMBL" id="GBRH01246948">
    <property type="protein sequence ID" value="JAD50947.1"/>
    <property type="molecule type" value="Transcribed_RNA"/>
</dbReference>
<accession>A0A0A9AV25</accession>
<protein>
    <submittedName>
        <fullName evidence="1">Uncharacterized protein</fullName>
    </submittedName>
</protein>
<organism evidence="1">
    <name type="scientific">Arundo donax</name>
    <name type="common">Giant reed</name>
    <name type="synonym">Donax arundinaceus</name>
    <dbReference type="NCBI Taxonomy" id="35708"/>
    <lineage>
        <taxon>Eukaryota</taxon>
        <taxon>Viridiplantae</taxon>
        <taxon>Streptophyta</taxon>
        <taxon>Embryophyta</taxon>
        <taxon>Tracheophyta</taxon>
        <taxon>Spermatophyta</taxon>
        <taxon>Magnoliopsida</taxon>
        <taxon>Liliopsida</taxon>
        <taxon>Poales</taxon>
        <taxon>Poaceae</taxon>
        <taxon>PACMAD clade</taxon>
        <taxon>Arundinoideae</taxon>
        <taxon>Arundineae</taxon>
        <taxon>Arundo</taxon>
    </lineage>
</organism>
<reference evidence="1" key="1">
    <citation type="submission" date="2014-09" db="EMBL/GenBank/DDBJ databases">
        <authorList>
            <person name="Magalhaes I.L.F."/>
            <person name="Oliveira U."/>
            <person name="Santos F.R."/>
            <person name="Vidigal T.H.D.A."/>
            <person name="Brescovit A.D."/>
            <person name="Santos A.J."/>
        </authorList>
    </citation>
    <scope>NUCLEOTIDE SEQUENCE</scope>
    <source>
        <tissue evidence="1">Shoot tissue taken approximately 20 cm above the soil surface</tissue>
    </source>
</reference>
<reference evidence="1" key="2">
    <citation type="journal article" date="2015" name="Data Brief">
        <title>Shoot transcriptome of the giant reed, Arundo donax.</title>
        <authorList>
            <person name="Barrero R.A."/>
            <person name="Guerrero F.D."/>
            <person name="Moolhuijzen P."/>
            <person name="Goolsby J.A."/>
            <person name="Tidwell J."/>
            <person name="Bellgard S.E."/>
            <person name="Bellgard M.I."/>
        </authorList>
    </citation>
    <scope>NUCLEOTIDE SEQUENCE</scope>
    <source>
        <tissue evidence="1">Shoot tissue taken approximately 20 cm above the soil surface</tissue>
    </source>
</reference>
<name>A0A0A9AV25_ARUDO</name>
<dbReference type="AlphaFoldDB" id="A0A0A9AV25"/>